<sequence length="447" mass="44449">MASRTSTPPAPALTRDTAGTGAPTGRLTVAQGAALTIGAVLGTGVITLPAIAADVAGPASLVAWATLVLLSVPLASTFGALGSRYPDPGGVSGYVRRAFGERAAAAVGWCFYFAVPVGAPPATMMAGGYVADVVGGGRTTTVAVAAALIGVTWAMNAAGLRFSGRVQLVLASTLALLITATVVVSGPHARTENLTPFAPHGWTAVGSAAALLVWGFAGWEAVASLAGDYRRPRHDVPWATGIAVVVVGVLYLGLAAASVLVLGPGAASSQAPLSDLMAVALGDQARVVTAVAALMLTLGATNAYFAGGSRLGAALARDGALPAALARGSAAGQVPQRSLALITILSTGSLAVSARLGLGLEPLMLLATGCFTLVYVLGTAAAVRLLPRWSPSWWLAVVAFASVTALLVVNGVHGLWALGLVAASLAYRAVRRTAPAPSTTAGDPEAG</sequence>
<dbReference type="eggNOG" id="COG0531">
    <property type="taxonomic scope" value="Bacteria"/>
</dbReference>
<protein>
    <submittedName>
        <fullName evidence="8">Amino acid permease</fullName>
    </submittedName>
</protein>
<dbReference type="EMBL" id="AWSA01000003">
    <property type="protein sequence ID" value="EWT03281.1"/>
    <property type="molecule type" value="Genomic_DNA"/>
</dbReference>
<accession>W9GAR0</accession>
<gene>
    <name evidence="8" type="ORF">N865_18845</name>
</gene>
<dbReference type="AlphaFoldDB" id="W9GAR0"/>
<dbReference type="RefSeq" id="WP_051509870.1">
    <property type="nucleotide sequence ID" value="NZ_AWSA01000003.1"/>
</dbReference>
<feature type="transmembrane region" description="Helical" evidence="7">
    <location>
        <begin position="59"/>
        <end position="82"/>
    </location>
</feature>
<dbReference type="Gene3D" id="1.20.1740.10">
    <property type="entry name" value="Amino acid/polyamine transporter I"/>
    <property type="match status" value="1"/>
</dbReference>
<feature type="region of interest" description="Disordered" evidence="6">
    <location>
        <begin position="1"/>
        <end position="23"/>
    </location>
</feature>
<feature type="transmembrane region" description="Helical" evidence="7">
    <location>
        <begin position="287"/>
        <end position="307"/>
    </location>
</feature>
<evidence type="ECO:0000256" key="5">
    <source>
        <dbReference type="ARBA" id="ARBA00023136"/>
    </source>
</evidence>
<feature type="transmembrane region" description="Helical" evidence="7">
    <location>
        <begin position="364"/>
        <end position="386"/>
    </location>
</feature>
<evidence type="ECO:0000313" key="8">
    <source>
        <dbReference type="EMBL" id="EWT03281.1"/>
    </source>
</evidence>
<dbReference type="PATRIC" id="fig|1386089.3.peg.388"/>
<feature type="transmembrane region" description="Helical" evidence="7">
    <location>
        <begin position="139"/>
        <end position="156"/>
    </location>
</feature>
<evidence type="ECO:0000256" key="6">
    <source>
        <dbReference type="SAM" id="MobiDB-lite"/>
    </source>
</evidence>
<keyword evidence="9" id="KW-1185">Reference proteome</keyword>
<comment type="caution">
    <text evidence="8">The sequence shown here is derived from an EMBL/GenBank/DDBJ whole genome shotgun (WGS) entry which is preliminary data.</text>
</comment>
<evidence type="ECO:0000256" key="7">
    <source>
        <dbReference type="SAM" id="Phobius"/>
    </source>
</evidence>
<feature type="transmembrane region" description="Helical" evidence="7">
    <location>
        <begin position="238"/>
        <end position="267"/>
    </location>
</feature>
<dbReference type="Pfam" id="PF13520">
    <property type="entry name" value="AA_permease_2"/>
    <property type="match status" value="1"/>
</dbReference>
<feature type="transmembrane region" description="Helical" evidence="7">
    <location>
        <begin position="393"/>
        <end position="418"/>
    </location>
</feature>
<dbReference type="STRING" id="1386089.N865_18845"/>
<dbReference type="GO" id="GO:0005886">
    <property type="term" value="C:plasma membrane"/>
    <property type="evidence" value="ECO:0007669"/>
    <property type="project" value="UniProtKB-SubCell"/>
</dbReference>
<dbReference type="OrthoDB" id="9117841at2"/>
<feature type="transmembrane region" description="Helical" evidence="7">
    <location>
        <begin position="103"/>
        <end position="119"/>
    </location>
</feature>
<evidence type="ECO:0000256" key="4">
    <source>
        <dbReference type="ARBA" id="ARBA00022989"/>
    </source>
</evidence>
<evidence type="ECO:0000256" key="2">
    <source>
        <dbReference type="ARBA" id="ARBA00022475"/>
    </source>
</evidence>
<keyword evidence="2" id="KW-1003">Cell membrane</keyword>
<name>W9GAR0_9MICO</name>
<feature type="transmembrane region" description="Helical" evidence="7">
    <location>
        <begin position="168"/>
        <end position="189"/>
    </location>
</feature>
<reference evidence="8 9" key="1">
    <citation type="submission" date="2013-08" db="EMBL/GenBank/DDBJ databases">
        <title>Intrasporangium oryzae NRRL B-24470.</title>
        <authorList>
            <person name="Liu H."/>
            <person name="Wang G."/>
        </authorList>
    </citation>
    <scope>NUCLEOTIDE SEQUENCE [LARGE SCALE GENOMIC DNA]</scope>
    <source>
        <strain evidence="8 9">NRRL B-24470</strain>
    </source>
</reference>
<organism evidence="8 9">
    <name type="scientific">Intrasporangium oryzae NRRL B-24470</name>
    <dbReference type="NCBI Taxonomy" id="1386089"/>
    <lineage>
        <taxon>Bacteria</taxon>
        <taxon>Bacillati</taxon>
        <taxon>Actinomycetota</taxon>
        <taxon>Actinomycetes</taxon>
        <taxon>Micrococcales</taxon>
        <taxon>Intrasporangiaceae</taxon>
        <taxon>Intrasporangium</taxon>
    </lineage>
</organism>
<feature type="transmembrane region" description="Helical" evidence="7">
    <location>
        <begin position="339"/>
        <end position="358"/>
    </location>
</feature>
<keyword evidence="4 7" id="KW-1133">Transmembrane helix</keyword>
<evidence type="ECO:0000256" key="3">
    <source>
        <dbReference type="ARBA" id="ARBA00022692"/>
    </source>
</evidence>
<dbReference type="Proteomes" id="UP000019489">
    <property type="component" value="Unassembled WGS sequence"/>
</dbReference>
<keyword evidence="3 7" id="KW-0812">Transmembrane</keyword>
<dbReference type="GO" id="GO:0022857">
    <property type="term" value="F:transmembrane transporter activity"/>
    <property type="evidence" value="ECO:0007669"/>
    <property type="project" value="InterPro"/>
</dbReference>
<dbReference type="PANTHER" id="PTHR42770">
    <property type="entry name" value="AMINO ACID TRANSPORTER-RELATED"/>
    <property type="match status" value="1"/>
</dbReference>
<comment type="subcellular location">
    <subcellularLocation>
        <location evidence="1">Cell membrane</location>
        <topology evidence="1">Multi-pass membrane protein</topology>
    </subcellularLocation>
</comment>
<dbReference type="InterPro" id="IPR050367">
    <property type="entry name" value="APC_superfamily"/>
</dbReference>
<keyword evidence="5 7" id="KW-0472">Membrane</keyword>
<dbReference type="PANTHER" id="PTHR42770:SF13">
    <property type="entry name" value="L-METHIONINE_BRANCHED-CHAIN AMINO ACID EXPORTER YJEH"/>
    <property type="match status" value="1"/>
</dbReference>
<evidence type="ECO:0000256" key="1">
    <source>
        <dbReference type="ARBA" id="ARBA00004651"/>
    </source>
</evidence>
<dbReference type="PIRSF" id="PIRSF006060">
    <property type="entry name" value="AA_transporter"/>
    <property type="match status" value="1"/>
</dbReference>
<evidence type="ECO:0000313" key="9">
    <source>
        <dbReference type="Proteomes" id="UP000019489"/>
    </source>
</evidence>
<proteinExistence type="predicted"/>
<dbReference type="InterPro" id="IPR002293">
    <property type="entry name" value="AA/rel_permease1"/>
</dbReference>
<feature type="transmembrane region" description="Helical" evidence="7">
    <location>
        <begin position="33"/>
        <end position="53"/>
    </location>
</feature>
<feature type="transmembrane region" description="Helical" evidence="7">
    <location>
        <begin position="201"/>
        <end position="226"/>
    </location>
</feature>